<evidence type="ECO:0008006" key="3">
    <source>
        <dbReference type="Google" id="ProtNLM"/>
    </source>
</evidence>
<gene>
    <name evidence="1" type="ORF">GCM10017591_25710</name>
</gene>
<sequence length="257" mass="27097">MSERRRRWPWLVALIAVAGLAVAAWFAGEYIARGVVERTIREQVVRGLDLRADQRIDVDVPGPILPQLVVGSLGSVTISSDDVTLQQKDGGAALTADVVVTAQDVPIRGGDWSGAQASVTLDQAQLRDLLRGVDGFPADTVSLAAPTIDVAMDIPLFALTVPVGVGLTPGVSGTDLVLTPTTLRLGDAEVSADILVDQFGAVARTVVRDWKVCIASYLPEAVRLTGVQVRDASLIARFEIDSSILQPGAADHRGTCA</sequence>
<organism evidence="1 2">
    <name type="scientific">Microbacterium dextranolyticum</name>
    <dbReference type="NCBI Taxonomy" id="36806"/>
    <lineage>
        <taxon>Bacteria</taxon>
        <taxon>Bacillati</taxon>
        <taxon>Actinomycetota</taxon>
        <taxon>Actinomycetes</taxon>
        <taxon>Micrococcales</taxon>
        <taxon>Microbacteriaceae</taxon>
        <taxon>Microbacterium</taxon>
    </lineage>
</organism>
<protein>
    <recommendedName>
        <fullName evidence="3">DUF2993 domain-containing protein</fullName>
    </recommendedName>
</protein>
<name>A0A9W6HPZ4_9MICO</name>
<dbReference type="Proteomes" id="UP001142291">
    <property type="component" value="Unassembled WGS sequence"/>
</dbReference>
<dbReference type="Pfam" id="PF11209">
    <property type="entry name" value="LmeA"/>
    <property type="match status" value="1"/>
</dbReference>
<comment type="caution">
    <text evidence="1">The sequence shown here is derived from an EMBL/GenBank/DDBJ whole genome shotgun (WGS) entry which is preliminary data.</text>
</comment>
<proteinExistence type="predicted"/>
<dbReference type="EMBL" id="BSER01000011">
    <property type="protein sequence ID" value="GLJ96508.1"/>
    <property type="molecule type" value="Genomic_DNA"/>
</dbReference>
<evidence type="ECO:0000313" key="1">
    <source>
        <dbReference type="EMBL" id="GLJ96508.1"/>
    </source>
</evidence>
<dbReference type="InterPro" id="IPR021373">
    <property type="entry name" value="DUF2993"/>
</dbReference>
<reference evidence="1" key="1">
    <citation type="journal article" date="2014" name="Int. J. Syst. Evol. Microbiol.">
        <title>Complete genome sequence of Corynebacterium casei LMG S-19264T (=DSM 44701T), isolated from a smear-ripened cheese.</title>
        <authorList>
            <consortium name="US DOE Joint Genome Institute (JGI-PGF)"/>
            <person name="Walter F."/>
            <person name="Albersmeier A."/>
            <person name="Kalinowski J."/>
            <person name="Ruckert C."/>
        </authorList>
    </citation>
    <scope>NUCLEOTIDE SEQUENCE</scope>
    <source>
        <strain evidence="1">VKM Ac-1940</strain>
    </source>
</reference>
<dbReference type="AlphaFoldDB" id="A0A9W6HPZ4"/>
<evidence type="ECO:0000313" key="2">
    <source>
        <dbReference type="Proteomes" id="UP001142291"/>
    </source>
</evidence>
<reference evidence="1" key="2">
    <citation type="submission" date="2023-01" db="EMBL/GenBank/DDBJ databases">
        <authorList>
            <person name="Sun Q."/>
            <person name="Evtushenko L."/>
        </authorList>
    </citation>
    <scope>NUCLEOTIDE SEQUENCE</scope>
    <source>
        <strain evidence="1">VKM Ac-1940</strain>
    </source>
</reference>
<dbReference type="RefSeq" id="WP_204964228.1">
    <property type="nucleotide sequence ID" value="NZ_BAAAUR010000015.1"/>
</dbReference>
<keyword evidence="2" id="KW-1185">Reference proteome</keyword>
<accession>A0A9W6HPZ4</accession>